<accession>A0A1W6TLI3</accession>
<proteinExistence type="predicted"/>
<dbReference type="EMBL" id="CP017904">
    <property type="protein sequence ID" value="ARP21789.1"/>
    <property type="molecule type" value="Genomic_DNA"/>
</dbReference>
<name>A0A1W6TLI3_VIBAL</name>
<sequence>MDKPHPIYPSQTETLKHRSKKFAEHIAKETNTKILSAFKRNDWLSQALGYKSHTDLLKSTEFRKQADQNQPLALFSDSALRLKIVDVFSHRTNISNEVLSLCSKQVAEQEVILNNTNPRACLPMAMYIDEAGFYETRLETELRENINSTLTTKLGTPRLVVDLSELPNHKQLIEQVVQSNKKFENPLPNLFTDQEALTLKNVFEEKNGIVIFSGHVGSSKNTVAKQVIESNLIPLTRESNEPIEHGLELIMRLKNSGYIFAGELDDEANVSKFVEKSQKSLCIGIVHALNKNDAVNEMVRLGLTIEQWKQVKAIVHCERKGGKSHIQLKLPPQLEIEELEASLSIEVKGKQGDD</sequence>
<protein>
    <submittedName>
        <fullName evidence="1">Uncharacterized protein</fullName>
    </submittedName>
</protein>
<geneLocation type="plasmid" evidence="1">
    <name>pL289</name>
</geneLocation>
<evidence type="ECO:0000313" key="1">
    <source>
        <dbReference type="EMBL" id="ARP21789.1"/>
    </source>
</evidence>
<keyword evidence="1" id="KW-0614">Plasmid</keyword>
<gene>
    <name evidence="1" type="ORF">K05K4_50870</name>
</gene>
<reference evidence="1" key="1">
    <citation type="submission" date="2016-10" db="EMBL/GenBank/DDBJ databases">
        <title>The High Quality Genome of Vibrio alginolyticus K01M1.</title>
        <authorList>
            <person name="Wendling C."/>
            <person name="Chibani C.M."/>
            <person name="Hertel R."/>
            <person name="Sproer C."/>
            <person name="Bunk B."/>
            <person name="Overmann J."/>
            <person name="Roth O."/>
            <person name="Liesegang H."/>
        </authorList>
    </citation>
    <scope>NUCLEOTIDE SEQUENCE</scope>
    <source>
        <strain evidence="1">K05K4</strain>
        <plasmid evidence="1">pL289</plasmid>
    </source>
</reference>
<dbReference type="AlphaFoldDB" id="A0A1W6TLI3"/>
<organism evidence="1">
    <name type="scientific">Vibrio alginolyticus</name>
    <dbReference type="NCBI Taxonomy" id="663"/>
    <lineage>
        <taxon>Bacteria</taxon>
        <taxon>Pseudomonadati</taxon>
        <taxon>Pseudomonadota</taxon>
        <taxon>Gammaproteobacteria</taxon>
        <taxon>Vibrionales</taxon>
        <taxon>Vibrionaceae</taxon>
        <taxon>Vibrio</taxon>
    </lineage>
</organism>
<dbReference type="RefSeq" id="WP_086048407.1">
    <property type="nucleotide sequence ID" value="NZ_CP017893.1"/>
</dbReference>